<feature type="domain" description="Polymerase nucleotidyl transferase" evidence="2">
    <location>
        <begin position="28"/>
        <end position="67"/>
    </location>
</feature>
<dbReference type="Proteomes" id="UP000199052">
    <property type="component" value="Unassembled WGS sequence"/>
</dbReference>
<dbReference type="InterPro" id="IPR043519">
    <property type="entry name" value="NT_sf"/>
</dbReference>
<evidence type="ECO:0000259" key="2">
    <source>
        <dbReference type="Pfam" id="PF01909"/>
    </source>
</evidence>
<dbReference type="Pfam" id="PF01909">
    <property type="entry name" value="NTP_transf_2"/>
    <property type="match status" value="1"/>
</dbReference>
<sequence length="291" mass="30433">MRAAGGASGSARVTDPAPDPMATARTHAQALVEVTGVVAVVVGGSHASGTADATSDLDLGVYYRQPLDVPALAHLATTLTGRPTEVTAPGGWGPWVDGGAWLSTDEGPVDWILRDLGRVTHEWERAARGEFGLYHQPGHPFGFLSTTYVGELATAVVVADPDGEVRRLQQAAGRYPQPLREALVGWLWEAEFSLAVARKATGRGDAAYVAMCVLRAVGIMAHALHARAGRWVLNEKGLVAAAGRLPGAPPEFAARAQALCGRIGTTPAELTAALDDADRLLADVRGDVRGD</sequence>
<dbReference type="GO" id="GO:0016779">
    <property type="term" value="F:nucleotidyltransferase activity"/>
    <property type="evidence" value="ECO:0007669"/>
    <property type="project" value="InterPro"/>
</dbReference>
<evidence type="ECO:0000313" key="4">
    <source>
        <dbReference type="Proteomes" id="UP000199052"/>
    </source>
</evidence>
<evidence type="ECO:0000256" key="1">
    <source>
        <dbReference type="SAM" id="MobiDB-lite"/>
    </source>
</evidence>
<evidence type="ECO:0000313" key="3">
    <source>
        <dbReference type="EMBL" id="SFG94384.1"/>
    </source>
</evidence>
<dbReference type="AlphaFoldDB" id="A0A1I2VZ21"/>
<accession>A0A1I2VZ21</accession>
<dbReference type="Gene3D" id="3.30.460.10">
    <property type="entry name" value="Beta Polymerase, domain 2"/>
    <property type="match status" value="1"/>
</dbReference>
<dbReference type="EMBL" id="FOOI01000010">
    <property type="protein sequence ID" value="SFG94384.1"/>
    <property type="molecule type" value="Genomic_DNA"/>
</dbReference>
<name>A0A1I2VZ21_9ACTN</name>
<proteinExistence type="predicted"/>
<protein>
    <submittedName>
        <fullName evidence="3">Nucleotidyltransferase domain-containing protein</fullName>
    </submittedName>
</protein>
<feature type="region of interest" description="Disordered" evidence="1">
    <location>
        <begin position="1"/>
        <end position="21"/>
    </location>
</feature>
<gene>
    <name evidence="3" type="ORF">SAMN05421678_11012</name>
</gene>
<dbReference type="SUPFAM" id="SSF81301">
    <property type="entry name" value="Nucleotidyltransferase"/>
    <property type="match status" value="1"/>
</dbReference>
<dbReference type="InterPro" id="IPR002934">
    <property type="entry name" value="Polymerase_NTP_transf_dom"/>
</dbReference>
<reference evidence="3 4" key="1">
    <citation type="submission" date="2016-10" db="EMBL/GenBank/DDBJ databases">
        <authorList>
            <person name="de Groot N.N."/>
        </authorList>
    </citation>
    <scope>NUCLEOTIDE SEQUENCE [LARGE SCALE GENOMIC DNA]</scope>
    <source>
        <strain evidence="3 4">CPCC 202808</strain>
    </source>
</reference>
<feature type="compositionally biased region" description="Low complexity" evidence="1">
    <location>
        <begin position="1"/>
        <end position="11"/>
    </location>
</feature>
<keyword evidence="3" id="KW-0808">Transferase</keyword>
<dbReference type="STRING" id="504797.SAMN05421678_11012"/>
<organism evidence="3 4">
    <name type="scientific">Actinopolymorpha cephalotaxi</name>
    <dbReference type="NCBI Taxonomy" id="504797"/>
    <lineage>
        <taxon>Bacteria</taxon>
        <taxon>Bacillati</taxon>
        <taxon>Actinomycetota</taxon>
        <taxon>Actinomycetes</taxon>
        <taxon>Propionibacteriales</taxon>
        <taxon>Actinopolymorphaceae</taxon>
        <taxon>Actinopolymorpha</taxon>
    </lineage>
</organism>